<evidence type="ECO:0000313" key="1">
    <source>
        <dbReference type="EMBL" id="PLL16307.1"/>
    </source>
</evidence>
<comment type="caution">
    <text evidence="1">The sequence shown here is derived from an EMBL/GenBank/DDBJ whole genome shotgun (WGS) entry which is preliminary data.</text>
</comment>
<dbReference type="AlphaFoldDB" id="A0A2J4PBV8"/>
<dbReference type="GO" id="GO:0016740">
    <property type="term" value="F:transferase activity"/>
    <property type="evidence" value="ECO:0007669"/>
    <property type="project" value="UniProtKB-KW"/>
</dbReference>
<dbReference type="Proteomes" id="UP000234505">
    <property type="component" value="Unassembled WGS sequence"/>
</dbReference>
<feature type="non-terminal residue" evidence="1">
    <location>
        <position position="30"/>
    </location>
</feature>
<evidence type="ECO:0000313" key="2">
    <source>
        <dbReference type="Proteomes" id="UP000234505"/>
    </source>
</evidence>
<proteinExistence type="predicted"/>
<reference evidence="1 2" key="1">
    <citation type="submission" date="2017-11" db="EMBL/GenBank/DDBJ databases">
        <authorList>
            <person name="Han C.G."/>
        </authorList>
    </citation>
    <scope>NUCLEOTIDE SEQUENCE [LARGE SCALE GENOMIC DNA]</scope>
    <source>
        <strain evidence="1 2">A11</strain>
    </source>
</reference>
<organism evidence="1 2">
    <name type="scientific">Klebsiella michiganensis</name>
    <dbReference type="NCBI Taxonomy" id="1134687"/>
    <lineage>
        <taxon>Bacteria</taxon>
        <taxon>Pseudomonadati</taxon>
        <taxon>Pseudomonadota</taxon>
        <taxon>Gammaproteobacteria</taxon>
        <taxon>Enterobacterales</taxon>
        <taxon>Enterobacteriaceae</taxon>
        <taxon>Klebsiella/Raoultella group</taxon>
        <taxon>Klebsiella</taxon>
    </lineage>
</organism>
<dbReference type="EMBL" id="PIDS01002175">
    <property type="protein sequence ID" value="PLL16307.1"/>
    <property type="molecule type" value="Genomic_DNA"/>
</dbReference>
<accession>A0A2J4PBV8</accession>
<reference evidence="1 2" key="2">
    <citation type="submission" date="2018-01" db="EMBL/GenBank/DDBJ databases">
        <title>Genomic study of Klebsiella pneumoniae.</title>
        <authorList>
            <person name="Yang Y."/>
            <person name="Bicalho R."/>
        </authorList>
    </citation>
    <scope>NUCLEOTIDE SEQUENCE [LARGE SCALE GENOMIC DNA]</scope>
    <source>
        <strain evidence="1 2">A11</strain>
    </source>
</reference>
<name>A0A2J4PBV8_9ENTR</name>
<sequence>MTEKHWSRMEYLHQTVTNPNIHIKGTHSYY</sequence>
<gene>
    <name evidence="1" type="ORF">CWN50_35295</name>
</gene>
<keyword evidence="1" id="KW-0808">Transferase</keyword>
<protein>
    <submittedName>
        <fullName evidence="1">Antibiotic acetyltransferase</fullName>
    </submittedName>
</protein>